<name>A0A0S4J6J5_BODSA</name>
<dbReference type="InterPro" id="IPR001611">
    <property type="entry name" value="Leu-rich_rpt"/>
</dbReference>
<dbReference type="InterPro" id="IPR032675">
    <property type="entry name" value="LRR_dom_sf"/>
</dbReference>
<sequence>MADVRCESRQISCQRRRLASQQHRLSLHRLARLIIGGRNLSNIGINYVCSPFRAQLEVLDLRGCSMSAAGPNSCIPKIAALSSLKELYVSTIVADKELLLLAQLSRLETLVVSGSWVNREKITDKGMTTIADSFRHLRRLELNASTLTGVDNYIAKHLSSLTRLNLSQCALVTDASLASLSYLTELRELNLSVNHRVTGSFLKNLCHTVRYLDTLYLSSTCMNDESVAHLLPFRRLSSLSLDCCAGVTVAGLLLLAQLRNLRKLSCVSVHCLNDDVLAAYSQNLESLETISLTYCISVTNAGIIQLLLSLRVLEFIDISGLGHITDEALEPIESYRASPRIVEICADFSGISEECSARLKLMEIEVYQCC</sequence>
<dbReference type="Proteomes" id="UP000051952">
    <property type="component" value="Unassembled WGS sequence"/>
</dbReference>
<protein>
    <recommendedName>
        <fullName evidence="3">Receptor-type protein kinase</fullName>
    </recommendedName>
</protein>
<gene>
    <name evidence="1" type="ORF">BSAL_83075</name>
</gene>
<keyword evidence="2" id="KW-1185">Reference proteome</keyword>
<organism evidence="1 2">
    <name type="scientific">Bodo saltans</name>
    <name type="common">Flagellated protozoan</name>
    <dbReference type="NCBI Taxonomy" id="75058"/>
    <lineage>
        <taxon>Eukaryota</taxon>
        <taxon>Discoba</taxon>
        <taxon>Euglenozoa</taxon>
        <taxon>Kinetoplastea</taxon>
        <taxon>Metakinetoplastina</taxon>
        <taxon>Eubodonida</taxon>
        <taxon>Bodonidae</taxon>
        <taxon>Bodo</taxon>
    </lineage>
</organism>
<evidence type="ECO:0008006" key="3">
    <source>
        <dbReference type="Google" id="ProtNLM"/>
    </source>
</evidence>
<reference evidence="2" key="1">
    <citation type="submission" date="2015-09" db="EMBL/GenBank/DDBJ databases">
        <authorList>
            <consortium name="Pathogen Informatics"/>
        </authorList>
    </citation>
    <scope>NUCLEOTIDE SEQUENCE [LARGE SCALE GENOMIC DNA]</scope>
    <source>
        <strain evidence="2">Lake Konstanz</strain>
    </source>
</reference>
<dbReference type="OrthoDB" id="550575at2759"/>
<proteinExistence type="predicted"/>
<dbReference type="GO" id="GO:0031146">
    <property type="term" value="P:SCF-dependent proteasomal ubiquitin-dependent protein catabolic process"/>
    <property type="evidence" value="ECO:0007669"/>
    <property type="project" value="TreeGrafter"/>
</dbReference>
<accession>A0A0S4J6J5</accession>
<dbReference type="SUPFAM" id="SSF52047">
    <property type="entry name" value="RNI-like"/>
    <property type="match status" value="1"/>
</dbReference>
<evidence type="ECO:0000313" key="1">
    <source>
        <dbReference type="EMBL" id="CUG68167.1"/>
    </source>
</evidence>
<dbReference type="OMA" id="EYLVLAW"/>
<dbReference type="InterPro" id="IPR006553">
    <property type="entry name" value="Leu-rich_rpt_Cys-con_subtyp"/>
</dbReference>
<dbReference type="Gene3D" id="3.80.10.10">
    <property type="entry name" value="Ribonuclease Inhibitor"/>
    <property type="match status" value="4"/>
</dbReference>
<dbReference type="AlphaFoldDB" id="A0A0S4J6J5"/>
<dbReference type="GO" id="GO:0019005">
    <property type="term" value="C:SCF ubiquitin ligase complex"/>
    <property type="evidence" value="ECO:0007669"/>
    <property type="project" value="TreeGrafter"/>
</dbReference>
<dbReference type="Pfam" id="PF13855">
    <property type="entry name" value="LRR_8"/>
    <property type="match status" value="1"/>
</dbReference>
<dbReference type="PANTHER" id="PTHR13318">
    <property type="entry name" value="PARTNER OF PAIRED, ISOFORM B-RELATED"/>
    <property type="match status" value="1"/>
</dbReference>
<evidence type="ECO:0000313" key="2">
    <source>
        <dbReference type="Proteomes" id="UP000051952"/>
    </source>
</evidence>
<dbReference type="VEuPathDB" id="TriTrypDB:BSAL_83075"/>
<dbReference type="EMBL" id="CYKH01000929">
    <property type="protein sequence ID" value="CUG68167.1"/>
    <property type="molecule type" value="Genomic_DNA"/>
</dbReference>
<dbReference type="SMART" id="SM00367">
    <property type="entry name" value="LRR_CC"/>
    <property type="match status" value="5"/>
</dbReference>